<dbReference type="PhylomeDB" id="A0A0A2KAL8"/>
<gene>
    <name evidence="8" type="ORF">PITC_012990</name>
</gene>
<evidence type="ECO:0000313" key="9">
    <source>
        <dbReference type="Proteomes" id="UP000030104"/>
    </source>
</evidence>
<dbReference type="STRING" id="40296.A0A0A2KAL8"/>
<dbReference type="GO" id="GO:0003677">
    <property type="term" value="F:DNA binding"/>
    <property type="evidence" value="ECO:0007669"/>
    <property type="project" value="UniProtKB-KW"/>
</dbReference>
<dbReference type="GO" id="GO:0046872">
    <property type="term" value="F:metal ion binding"/>
    <property type="evidence" value="ECO:0007669"/>
    <property type="project" value="UniProtKB-KW"/>
</dbReference>
<proteinExistence type="predicted"/>
<evidence type="ECO:0000256" key="5">
    <source>
        <dbReference type="ARBA" id="ARBA00023242"/>
    </source>
</evidence>
<feature type="compositionally biased region" description="Low complexity" evidence="6">
    <location>
        <begin position="250"/>
        <end position="262"/>
    </location>
</feature>
<dbReference type="EMBL" id="JQGA01001611">
    <property type="protein sequence ID" value="KGO63931.1"/>
    <property type="molecule type" value="Genomic_DNA"/>
</dbReference>
<keyword evidence="5" id="KW-0539">Nucleus</keyword>
<dbReference type="AlphaFoldDB" id="A0A0A2KAL8"/>
<evidence type="ECO:0000256" key="6">
    <source>
        <dbReference type="SAM" id="MobiDB-lite"/>
    </source>
</evidence>
<keyword evidence="1" id="KW-0479">Metal-binding</keyword>
<dbReference type="InterPro" id="IPR013700">
    <property type="entry name" value="AflR"/>
</dbReference>
<keyword evidence="4" id="KW-0804">Transcription</keyword>
<dbReference type="Proteomes" id="UP000030104">
    <property type="component" value="Unassembled WGS sequence"/>
</dbReference>
<comment type="caution">
    <text evidence="8">The sequence shown here is derived from an EMBL/GenBank/DDBJ whole genome shotgun (WGS) entry which is preliminary data.</text>
</comment>
<accession>A0A0A2KAL8</accession>
<evidence type="ECO:0000256" key="4">
    <source>
        <dbReference type="ARBA" id="ARBA00023163"/>
    </source>
</evidence>
<feature type="domain" description="Aflatoxin regulatory protein" evidence="7">
    <location>
        <begin position="155"/>
        <end position="258"/>
    </location>
</feature>
<name>A0A0A2KAL8_PENIT</name>
<reference evidence="8 9" key="1">
    <citation type="journal article" date="2015" name="Mol. Plant Microbe Interact.">
        <title>Genome, transcriptome, and functional analyses of Penicillium expansum provide new insights into secondary metabolism and pathogenicity.</title>
        <authorList>
            <person name="Ballester A.R."/>
            <person name="Marcet-Houben M."/>
            <person name="Levin E."/>
            <person name="Sela N."/>
            <person name="Selma-Lazaro C."/>
            <person name="Carmona L."/>
            <person name="Wisniewski M."/>
            <person name="Droby S."/>
            <person name="Gonzalez-Candelas L."/>
            <person name="Gabaldon T."/>
        </authorList>
    </citation>
    <scope>NUCLEOTIDE SEQUENCE [LARGE SCALE GENOMIC DNA]</scope>
    <source>
        <strain evidence="8 9">PHI-1</strain>
    </source>
</reference>
<dbReference type="Pfam" id="PF08493">
    <property type="entry name" value="AflR"/>
    <property type="match status" value="1"/>
</dbReference>
<keyword evidence="9" id="KW-1185">Reference proteome</keyword>
<feature type="compositionally biased region" description="Low complexity" evidence="6">
    <location>
        <begin position="7"/>
        <end position="42"/>
    </location>
</feature>
<keyword evidence="3" id="KW-0238">DNA-binding</keyword>
<feature type="region of interest" description="Disordered" evidence="6">
    <location>
        <begin position="250"/>
        <end position="274"/>
    </location>
</feature>
<dbReference type="GO" id="GO:0005634">
    <property type="term" value="C:nucleus"/>
    <property type="evidence" value="ECO:0007669"/>
    <property type="project" value="InterPro"/>
</dbReference>
<evidence type="ECO:0000256" key="1">
    <source>
        <dbReference type="ARBA" id="ARBA00022723"/>
    </source>
</evidence>
<dbReference type="GO" id="GO:0045122">
    <property type="term" value="P:aflatoxin biosynthetic process"/>
    <property type="evidence" value="ECO:0007669"/>
    <property type="project" value="InterPro"/>
</dbReference>
<dbReference type="HOGENOM" id="CLU_746177_0_0_1"/>
<evidence type="ECO:0000259" key="7">
    <source>
        <dbReference type="Pfam" id="PF08493"/>
    </source>
</evidence>
<sequence length="371" mass="40526">MGKPPRRSSVSRSMSSPAAANESNGSNNSTSTSTSSSSMAEMSLELEQSAWATLLGPTWDPMDEDSHSNSIMNFFNAEGLVPELSMPVFANFAVGFNDEATMEQPNISLNSSHFPSAASSPRPGNYPSPGAYLLSRNEITDHWRGSVNSNRVGDHVCLQRLHEILENLPALDSRQAEYEASLPTASTATKESPPQVMPLDLILQLNRKATEGLLPLVTCSCTRLPHVALLYASIISQILAWYQRAAGCTQTKSPSSASTTATEKLNFEGNGNGTPAITSQSVEITVVPSAMTIGTFNVEDQRLQTAMKICLLLGEMKRVKCLMDQLRSQTDTLESMITGVEEVFRSVNSWLGRDYMRIFDMMQSKLRELNT</sequence>
<evidence type="ECO:0000256" key="2">
    <source>
        <dbReference type="ARBA" id="ARBA00023015"/>
    </source>
</evidence>
<dbReference type="GO" id="GO:0006355">
    <property type="term" value="P:regulation of DNA-templated transcription"/>
    <property type="evidence" value="ECO:0007669"/>
    <property type="project" value="InterPro"/>
</dbReference>
<keyword evidence="2" id="KW-0805">Transcription regulation</keyword>
<dbReference type="OrthoDB" id="2943660at2759"/>
<feature type="region of interest" description="Disordered" evidence="6">
    <location>
        <begin position="1"/>
        <end position="42"/>
    </location>
</feature>
<evidence type="ECO:0000313" key="8">
    <source>
        <dbReference type="EMBL" id="KGO63931.1"/>
    </source>
</evidence>
<evidence type="ECO:0000256" key="3">
    <source>
        <dbReference type="ARBA" id="ARBA00023125"/>
    </source>
</evidence>
<organism evidence="8 9">
    <name type="scientific">Penicillium italicum</name>
    <name type="common">Blue mold</name>
    <dbReference type="NCBI Taxonomy" id="40296"/>
    <lineage>
        <taxon>Eukaryota</taxon>
        <taxon>Fungi</taxon>
        <taxon>Dikarya</taxon>
        <taxon>Ascomycota</taxon>
        <taxon>Pezizomycotina</taxon>
        <taxon>Eurotiomycetes</taxon>
        <taxon>Eurotiomycetidae</taxon>
        <taxon>Eurotiales</taxon>
        <taxon>Aspergillaceae</taxon>
        <taxon>Penicillium</taxon>
    </lineage>
</organism>
<protein>
    <submittedName>
        <fullName evidence="8">Aflatoxin regulatory protein</fullName>
    </submittedName>
</protein>